<dbReference type="Pfam" id="PF01408">
    <property type="entry name" value="GFO_IDH_MocA"/>
    <property type="match status" value="1"/>
</dbReference>
<dbReference type="InterPro" id="IPR000683">
    <property type="entry name" value="Gfo/Idh/MocA-like_OxRdtase_N"/>
</dbReference>
<dbReference type="PANTHER" id="PTHR43818">
    <property type="entry name" value="BCDNA.GH03377"/>
    <property type="match status" value="1"/>
</dbReference>
<organism evidence="4 5">
    <name type="scientific">Cohnella herbarum</name>
    <dbReference type="NCBI Taxonomy" id="2728023"/>
    <lineage>
        <taxon>Bacteria</taxon>
        <taxon>Bacillati</taxon>
        <taxon>Bacillota</taxon>
        <taxon>Bacilli</taxon>
        <taxon>Bacillales</taxon>
        <taxon>Paenibacillaceae</taxon>
        <taxon>Cohnella</taxon>
    </lineage>
</organism>
<reference evidence="4 5" key="1">
    <citation type="submission" date="2020-04" db="EMBL/GenBank/DDBJ databases">
        <title>Genome sequencing of novel species.</title>
        <authorList>
            <person name="Heo J."/>
            <person name="Kim S.-J."/>
            <person name="Kim J.-S."/>
            <person name="Hong S.-B."/>
            <person name="Kwon S.-W."/>
        </authorList>
    </citation>
    <scope>NUCLEOTIDE SEQUENCE [LARGE SCALE GENOMIC DNA]</scope>
    <source>
        <strain evidence="4 5">MFER-1</strain>
    </source>
</reference>
<dbReference type="SUPFAM" id="SSF51735">
    <property type="entry name" value="NAD(P)-binding Rossmann-fold domains"/>
    <property type="match status" value="1"/>
</dbReference>
<keyword evidence="5" id="KW-1185">Reference proteome</keyword>
<evidence type="ECO:0000256" key="1">
    <source>
        <dbReference type="ARBA" id="ARBA00023002"/>
    </source>
</evidence>
<protein>
    <submittedName>
        <fullName evidence="4">Gfo/Idh/MocA family oxidoreductase</fullName>
    </submittedName>
</protein>
<evidence type="ECO:0000313" key="5">
    <source>
        <dbReference type="Proteomes" id="UP000502248"/>
    </source>
</evidence>
<dbReference type="InterPro" id="IPR050463">
    <property type="entry name" value="Gfo/Idh/MocA_oxidrdct_glycsds"/>
</dbReference>
<dbReference type="InterPro" id="IPR036291">
    <property type="entry name" value="NAD(P)-bd_dom_sf"/>
</dbReference>
<dbReference type="PANTHER" id="PTHR43818:SF11">
    <property type="entry name" value="BCDNA.GH03377"/>
    <property type="match status" value="1"/>
</dbReference>
<evidence type="ECO:0000313" key="4">
    <source>
        <dbReference type="EMBL" id="QJD86207.1"/>
    </source>
</evidence>
<gene>
    <name evidence="4" type="ORF">HH215_25530</name>
</gene>
<sequence>MGICKIGLIGCGNISAIYLKNLTASRDVQVIGCADIDLDKARSRAAEFGIPKACSVEELLSDPDVGLIVNLTIPQSHGDICLRALEAGKHVYVEKPLAVHPEEGARVLALAEAKGLRVACAPETFLGGGIQTCRKLIDDGEIGRPVAVNAFMMGEGPESWHPDPAFFYKAGAGPLFDMGPYYLTAMIFLLGGISRVTSSAATPIPSRRITSAPKSGTMIEVETPTHIAGVLDFASGAVATLVTSFDIQGEAELPFIEIYGTQGTLRVPDPNGFGGEVTVRYAGKKEWESVPLSFRYDENERGVGVIDLARAIAEGRPHRASGHMALHVLEAMQGLLDSSAEGRHIVLSEFKARPEPMPQGGFSE</sequence>
<dbReference type="GO" id="GO:0000166">
    <property type="term" value="F:nucleotide binding"/>
    <property type="evidence" value="ECO:0007669"/>
    <property type="project" value="InterPro"/>
</dbReference>
<evidence type="ECO:0000259" key="3">
    <source>
        <dbReference type="Pfam" id="PF22725"/>
    </source>
</evidence>
<dbReference type="RefSeq" id="WP_169282459.1">
    <property type="nucleotide sequence ID" value="NZ_CP051680.1"/>
</dbReference>
<dbReference type="EMBL" id="CP051680">
    <property type="protein sequence ID" value="QJD86207.1"/>
    <property type="molecule type" value="Genomic_DNA"/>
</dbReference>
<name>A0A7Z2VNG7_9BACL</name>
<keyword evidence="1" id="KW-0560">Oxidoreductase</keyword>
<feature type="domain" description="Gfo/Idh/MocA-like oxidoreductase N-terminal" evidence="2">
    <location>
        <begin position="5"/>
        <end position="119"/>
    </location>
</feature>
<dbReference type="Proteomes" id="UP000502248">
    <property type="component" value="Chromosome"/>
</dbReference>
<dbReference type="Gene3D" id="3.30.360.10">
    <property type="entry name" value="Dihydrodipicolinate Reductase, domain 2"/>
    <property type="match status" value="1"/>
</dbReference>
<accession>A0A7Z2VNG7</accession>
<feature type="domain" description="GFO/IDH/MocA-like oxidoreductase" evidence="3">
    <location>
        <begin position="130"/>
        <end position="266"/>
    </location>
</feature>
<proteinExistence type="predicted"/>
<dbReference type="Pfam" id="PF22725">
    <property type="entry name" value="GFO_IDH_MocA_C3"/>
    <property type="match status" value="1"/>
</dbReference>
<dbReference type="SUPFAM" id="SSF55347">
    <property type="entry name" value="Glyceraldehyde-3-phosphate dehydrogenase-like, C-terminal domain"/>
    <property type="match status" value="1"/>
</dbReference>
<dbReference type="Gene3D" id="3.40.50.720">
    <property type="entry name" value="NAD(P)-binding Rossmann-like Domain"/>
    <property type="match status" value="1"/>
</dbReference>
<evidence type="ECO:0000259" key="2">
    <source>
        <dbReference type="Pfam" id="PF01408"/>
    </source>
</evidence>
<dbReference type="InterPro" id="IPR055170">
    <property type="entry name" value="GFO_IDH_MocA-like_dom"/>
</dbReference>
<dbReference type="GO" id="GO:0016491">
    <property type="term" value="F:oxidoreductase activity"/>
    <property type="evidence" value="ECO:0007669"/>
    <property type="project" value="UniProtKB-KW"/>
</dbReference>
<dbReference type="AlphaFoldDB" id="A0A7Z2VNG7"/>
<dbReference type="KEGG" id="cheb:HH215_25530"/>